<dbReference type="EMBL" id="BMMI01000022">
    <property type="protein sequence ID" value="GGL86208.1"/>
    <property type="molecule type" value="Genomic_DNA"/>
</dbReference>
<sequence>MPQLAGFGVSHLIAVAYTRHVEPETAASVRAVLEALWERAEATDLTTLAVWHVGPTLYRALPATAAEPVTDRSGLVDDLYSGRVLAELVAEGRPVATGTREDLFACLTPAADVHRASIGALAERYRLETVSGSSHLEAGFLTWLEEVERARTTPDAVHELTPDAAALLLACLPVDEFRDAVMVDSLPGGDPVARALLTEDPRSAALLSELLETVFTGAQTPPDPAVVGGARRVLEALVRQAPAGLAAHPLAVLAFLAWWQDETLMAGEAAQRAAEDQGASTLAPLVTKMLGAGFRPGWTGASLPVR</sequence>
<organism evidence="1 2">
    <name type="scientific">Modestobacter marinus</name>
    <dbReference type="NCBI Taxonomy" id="477641"/>
    <lineage>
        <taxon>Bacteria</taxon>
        <taxon>Bacillati</taxon>
        <taxon>Actinomycetota</taxon>
        <taxon>Actinomycetes</taxon>
        <taxon>Geodermatophilales</taxon>
        <taxon>Geodermatophilaceae</taxon>
        <taxon>Modestobacter</taxon>
    </lineage>
</organism>
<name>A0ABQ2GCM4_9ACTN</name>
<accession>A0ABQ2GCM4</accession>
<evidence type="ECO:0008006" key="3">
    <source>
        <dbReference type="Google" id="ProtNLM"/>
    </source>
</evidence>
<evidence type="ECO:0000313" key="2">
    <source>
        <dbReference type="Proteomes" id="UP000648663"/>
    </source>
</evidence>
<comment type="caution">
    <text evidence="1">The sequence shown here is derived from an EMBL/GenBank/DDBJ whole genome shotgun (WGS) entry which is preliminary data.</text>
</comment>
<proteinExistence type="predicted"/>
<evidence type="ECO:0000313" key="1">
    <source>
        <dbReference type="EMBL" id="GGL86208.1"/>
    </source>
</evidence>
<keyword evidence="2" id="KW-1185">Reference proteome</keyword>
<reference evidence="2" key="1">
    <citation type="journal article" date="2019" name="Int. J. Syst. Evol. Microbiol.">
        <title>The Global Catalogue of Microorganisms (GCM) 10K type strain sequencing project: providing services to taxonomists for standard genome sequencing and annotation.</title>
        <authorList>
            <consortium name="The Broad Institute Genomics Platform"/>
            <consortium name="The Broad Institute Genome Sequencing Center for Infectious Disease"/>
            <person name="Wu L."/>
            <person name="Ma J."/>
        </authorList>
    </citation>
    <scope>NUCLEOTIDE SEQUENCE [LARGE SCALE GENOMIC DNA]</scope>
    <source>
        <strain evidence="2">CGMCC 4.5581</strain>
    </source>
</reference>
<dbReference type="Proteomes" id="UP000648663">
    <property type="component" value="Unassembled WGS sequence"/>
</dbReference>
<protein>
    <recommendedName>
        <fullName evidence="3">DUF4192 domain-containing protein</fullName>
    </recommendedName>
</protein>
<gene>
    <name evidence="1" type="ORF">GCM10011589_48250</name>
</gene>
<dbReference type="Pfam" id="PF13830">
    <property type="entry name" value="DUF4192"/>
    <property type="match status" value="2"/>
</dbReference>
<dbReference type="InterPro" id="IPR025447">
    <property type="entry name" value="DUF4192"/>
</dbReference>